<reference evidence="2" key="1">
    <citation type="submission" date="2016-04" db="EMBL/GenBank/DDBJ databases">
        <authorList>
            <person name="Nguyen H.D."/>
            <person name="Samba Siva P."/>
            <person name="Cullis J."/>
            <person name="Levesque C.A."/>
            <person name="Hambleton S."/>
        </authorList>
    </citation>
    <scope>NUCLEOTIDE SEQUENCE</scope>
    <source>
        <strain evidence="2">DAOMC 236426</strain>
    </source>
</reference>
<name>A0A8X7SSM1_9BASI</name>
<feature type="non-terminal residue" evidence="2">
    <location>
        <position position="1"/>
    </location>
</feature>
<gene>
    <name evidence="2" type="ORF">A4X06_0g9046</name>
</gene>
<sequence>MEEWLRVISTLDHNPYSTPLVGTANTIVTAAGTASTGVTAAGTGPISATPDNTAVADVDGFNTFLTAAQPHAGSAATHTLVGQPAAGSNPAPSGPDLVELAAQGSSLLMSAAVPAPPQPLAPGWSPNLGQEAGFPSDDALASAGLTGLVTEGIAAGYNKAPTISETGQRLLDQLGSMLDPPKAAVSDELLDFETYFHASKRHIEAIRHVAQQQIDPVKRTILTNEAAAWEVVYESITKRQGNWAMTAKYSALLRQHYYTSTIGSNRPNPKLWQPNIWSHVIAIRQANEYSGSLPHHTSLGLLGPLAQAHSPSAGPSRPTPKAPPRSRHPAPRLPFRPSPSGGSRSASGACFICGRATDKFPHDVATCTTATAGRTTPYAYRNERRHLLRVSDHTSICILTVLSSVEVLHKLRPELESAQRPLNADGFECVLLELGLMDDYGDLLAGLRNGFDFGIPPLRETRTPPNHLSATENEDVLGRIAASEIEKGRWAGPFTRTEVETVLGPFQSSPMGLIPKSNGDWRLVQDLSYPRDG</sequence>
<protein>
    <submittedName>
        <fullName evidence="2">Uncharacterized protein</fullName>
    </submittedName>
</protein>
<evidence type="ECO:0000313" key="2">
    <source>
        <dbReference type="EMBL" id="KAE8237961.1"/>
    </source>
</evidence>
<evidence type="ECO:0000256" key="1">
    <source>
        <dbReference type="SAM" id="MobiDB-lite"/>
    </source>
</evidence>
<dbReference type="Proteomes" id="UP000077684">
    <property type="component" value="Unassembled WGS sequence"/>
</dbReference>
<reference evidence="2" key="2">
    <citation type="journal article" date="2019" name="IMA Fungus">
        <title>Genome sequencing and comparison of five Tilletia species to identify candidate genes for the detection of regulated species infecting wheat.</title>
        <authorList>
            <person name="Nguyen H.D.T."/>
            <person name="Sultana T."/>
            <person name="Kesanakurti P."/>
            <person name="Hambleton S."/>
        </authorList>
    </citation>
    <scope>NUCLEOTIDE SEQUENCE</scope>
    <source>
        <strain evidence="2">DAOMC 236426</strain>
    </source>
</reference>
<evidence type="ECO:0000313" key="3">
    <source>
        <dbReference type="Proteomes" id="UP000077684"/>
    </source>
</evidence>
<feature type="region of interest" description="Disordered" evidence="1">
    <location>
        <begin position="300"/>
        <end position="344"/>
    </location>
</feature>
<accession>A0A8X7SSM1</accession>
<organism evidence="2 3">
    <name type="scientific">Tilletia controversa</name>
    <name type="common">dwarf bunt fungus</name>
    <dbReference type="NCBI Taxonomy" id="13291"/>
    <lineage>
        <taxon>Eukaryota</taxon>
        <taxon>Fungi</taxon>
        <taxon>Dikarya</taxon>
        <taxon>Basidiomycota</taxon>
        <taxon>Ustilaginomycotina</taxon>
        <taxon>Exobasidiomycetes</taxon>
        <taxon>Tilletiales</taxon>
        <taxon>Tilletiaceae</taxon>
        <taxon>Tilletia</taxon>
    </lineage>
</organism>
<dbReference type="AlphaFoldDB" id="A0A8X7SSM1"/>
<keyword evidence="3" id="KW-1185">Reference proteome</keyword>
<proteinExistence type="predicted"/>
<comment type="caution">
    <text evidence="2">The sequence shown here is derived from an EMBL/GenBank/DDBJ whole genome shotgun (WGS) entry which is preliminary data.</text>
</comment>
<dbReference type="EMBL" id="LWDE02002326">
    <property type="protein sequence ID" value="KAE8237961.1"/>
    <property type="molecule type" value="Genomic_DNA"/>
</dbReference>